<dbReference type="GO" id="GO:0016779">
    <property type="term" value="F:nucleotidyltransferase activity"/>
    <property type="evidence" value="ECO:0007669"/>
    <property type="project" value="UniProtKB-KW"/>
</dbReference>
<sequence length="230" mass="26277">MLKPLIVIPARGGSKGVPGKNIKLLNGKPLIHYTIEAAQGVFENQYIYVSTDSIAIKQVVEETGLKIPFLRPEYLATDTANSRDVLLHALEQFELVNHIEPDVIILLQPTSPFRNQKHIKEALKLYSNDIDMVVSVKETSANPYYVLFEEDDNKFLKKSKDSNVLRRQDLPKVWELNGAIYIINPKSIKDKLIGEFKKVVKYQMDDVTSIDIDTPLDWEFAEFIARKNSF</sequence>
<dbReference type="CDD" id="cd02513">
    <property type="entry name" value="CMP-NeuAc_Synthase"/>
    <property type="match status" value="1"/>
</dbReference>
<dbReference type="PANTHER" id="PTHR21485:SF6">
    <property type="entry name" value="N-ACYLNEURAMINATE CYTIDYLYLTRANSFERASE-RELATED"/>
    <property type="match status" value="1"/>
</dbReference>
<evidence type="ECO:0000313" key="1">
    <source>
        <dbReference type="EMBL" id="MFD2917465.1"/>
    </source>
</evidence>
<dbReference type="InterPro" id="IPR029044">
    <property type="entry name" value="Nucleotide-diphossugar_trans"/>
</dbReference>
<gene>
    <name evidence="1" type="ORF">ACFS29_17555</name>
</gene>
<keyword evidence="1" id="KW-0808">Transferase</keyword>
<dbReference type="InterPro" id="IPR050793">
    <property type="entry name" value="CMP-NeuNAc_synthase"/>
</dbReference>
<comment type="caution">
    <text evidence="1">The sequence shown here is derived from an EMBL/GenBank/DDBJ whole genome shotgun (WGS) entry which is preliminary data.</text>
</comment>
<dbReference type="Gene3D" id="3.90.550.10">
    <property type="entry name" value="Spore Coat Polysaccharide Biosynthesis Protein SpsA, Chain A"/>
    <property type="match status" value="1"/>
</dbReference>
<dbReference type="EMBL" id="JBHUOS010000014">
    <property type="protein sequence ID" value="MFD2917465.1"/>
    <property type="molecule type" value="Genomic_DNA"/>
</dbReference>
<dbReference type="Proteomes" id="UP001597548">
    <property type="component" value="Unassembled WGS sequence"/>
</dbReference>
<dbReference type="RefSeq" id="WP_241738336.1">
    <property type="nucleotide sequence ID" value="NZ_JADILU010000006.1"/>
</dbReference>
<organism evidence="1 2">
    <name type="scientific">Psychroserpens luteus</name>
    <dbReference type="NCBI Taxonomy" id="1434066"/>
    <lineage>
        <taxon>Bacteria</taxon>
        <taxon>Pseudomonadati</taxon>
        <taxon>Bacteroidota</taxon>
        <taxon>Flavobacteriia</taxon>
        <taxon>Flavobacteriales</taxon>
        <taxon>Flavobacteriaceae</taxon>
        <taxon>Psychroserpens</taxon>
    </lineage>
</organism>
<reference evidence="2" key="1">
    <citation type="journal article" date="2019" name="Int. J. Syst. Evol. Microbiol.">
        <title>The Global Catalogue of Microorganisms (GCM) 10K type strain sequencing project: providing services to taxonomists for standard genome sequencing and annotation.</title>
        <authorList>
            <consortium name="The Broad Institute Genomics Platform"/>
            <consortium name="The Broad Institute Genome Sequencing Center for Infectious Disease"/>
            <person name="Wu L."/>
            <person name="Ma J."/>
        </authorList>
    </citation>
    <scope>NUCLEOTIDE SEQUENCE [LARGE SCALE GENOMIC DNA]</scope>
    <source>
        <strain evidence="2">KCTC 32514</strain>
    </source>
</reference>
<dbReference type="SUPFAM" id="SSF53448">
    <property type="entry name" value="Nucleotide-diphospho-sugar transferases"/>
    <property type="match status" value="1"/>
</dbReference>
<keyword evidence="2" id="KW-1185">Reference proteome</keyword>
<dbReference type="PANTHER" id="PTHR21485">
    <property type="entry name" value="HAD SUPERFAMILY MEMBERS CMAS AND KDSC"/>
    <property type="match status" value="1"/>
</dbReference>
<keyword evidence="1" id="KW-0548">Nucleotidyltransferase</keyword>
<accession>A0ABW5ZYH2</accession>
<dbReference type="Pfam" id="PF02348">
    <property type="entry name" value="CTP_transf_3"/>
    <property type="match status" value="1"/>
</dbReference>
<name>A0ABW5ZYH2_9FLAO</name>
<proteinExistence type="predicted"/>
<protein>
    <submittedName>
        <fullName evidence="1">Cytidylyltransferase domain-containing protein</fullName>
    </submittedName>
</protein>
<dbReference type="InterPro" id="IPR003329">
    <property type="entry name" value="Cytidylyl_trans"/>
</dbReference>
<evidence type="ECO:0000313" key="2">
    <source>
        <dbReference type="Proteomes" id="UP001597548"/>
    </source>
</evidence>